<name>W1XNY9_9ZZZZ</name>
<gene>
    <name evidence="1" type="ORF">Q604_UNBC14923G0001</name>
</gene>
<feature type="non-terminal residue" evidence="1">
    <location>
        <position position="67"/>
    </location>
</feature>
<comment type="caution">
    <text evidence="1">The sequence shown here is derived from an EMBL/GenBank/DDBJ whole genome shotgun (WGS) entry which is preliminary data.</text>
</comment>
<proteinExistence type="predicted"/>
<dbReference type="AlphaFoldDB" id="W1XNY9"/>
<accession>W1XNY9</accession>
<protein>
    <submittedName>
        <fullName evidence="1">MutS2 protein</fullName>
    </submittedName>
</protein>
<dbReference type="EMBL" id="AZMM01014923">
    <property type="protein sequence ID" value="ETJ30559.1"/>
    <property type="molecule type" value="Genomic_DNA"/>
</dbReference>
<reference evidence="1" key="1">
    <citation type="submission" date="2013-12" db="EMBL/GenBank/DDBJ databases">
        <title>A Varibaculum cambriense genome reconstructed from a premature infant gut community with otherwise low bacterial novelty that shifts toward anaerobic metabolism during the third week of life.</title>
        <authorList>
            <person name="Brown C.T."/>
            <person name="Sharon I."/>
            <person name="Thomas B.C."/>
            <person name="Castelle C.J."/>
            <person name="Morowitz M.J."/>
            <person name="Banfield J.F."/>
        </authorList>
    </citation>
    <scope>NUCLEOTIDE SEQUENCE</scope>
</reference>
<organism evidence="1">
    <name type="scientific">human gut metagenome</name>
    <dbReference type="NCBI Taxonomy" id="408170"/>
    <lineage>
        <taxon>unclassified sequences</taxon>
        <taxon>metagenomes</taxon>
        <taxon>organismal metagenomes</taxon>
    </lineage>
</organism>
<evidence type="ECO:0000313" key="1">
    <source>
        <dbReference type="EMBL" id="ETJ30559.1"/>
    </source>
</evidence>
<sequence>IPTYHQEHLDETAEAMRSLQTEVEQPLGGTRDIRESCKKSRKDFVLTREALWDIYLTIGAYKRMTKF</sequence>
<feature type="non-terminal residue" evidence="1">
    <location>
        <position position="1"/>
    </location>
</feature>